<keyword evidence="3" id="KW-1185">Reference proteome</keyword>
<name>A0A8J4T464_CLAMG</name>
<feature type="non-terminal residue" evidence="2">
    <location>
        <position position="50"/>
    </location>
</feature>
<feature type="compositionally biased region" description="Basic and acidic residues" evidence="1">
    <location>
        <begin position="30"/>
        <end position="44"/>
    </location>
</feature>
<organism evidence="2 3">
    <name type="scientific">Clarias magur</name>
    <name type="common">Asian catfish</name>
    <name type="synonym">Macropteronotus magur</name>
    <dbReference type="NCBI Taxonomy" id="1594786"/>
    <lineage>
        <taxon>Eukaryota</taxon>
        <taxon>Metazoa</taxon>
        <taxon>Chordata</taxon>
        <taxon>Craniata</taxon>
        <taxon>Vertebrata</taxon>
        <taxon>Euteleostomi</taxon>
        <taxon>Actinopterygii</taxon>
        <taxon>Neopterygii</taxon>
        <taxon>Teleostei</taxon>
        <taxon>Ostariophysi</taxon>
        <taxon>Siluriformes</taxon>
        <taxon>Clariidae</taxon>
        <taxon>Clarias</taxon>
    </lineage>
</organism>
<protein>
    <submittedName>
        <fullName evidence="2">Uncharacterized protein</fullName>
    </submittedName>
</protein>
<dbReference type="EMBL" id="QNUK01001077">
    <property type="protein sequence ID" value="KAF5887709.1"/>
    <property type="molecule type" value="Genomic_DNA"/>
</dbReference>
<evidence type="ECO:0000313" key="2">
    <source>
        <dbReference type="EMBL" id="KAF5887709.1"/>
    </source>
</evidence>
<reference evidence="2" key="1">
    <citation type="submission" date="2020-07" db="EMBL/GenBank/DDBJ databases">
        <title>Clarias magur genome sequencing, assembly and annotation.</title>
        <authorList>
            <person name="Kushwaha B."/>
            <person name="Kumar R."/>
            <person name="Das P."/>
            <person name="Joshi C.G."/>
            <person name="Kumar D."/>
            <person name="Nagpure N.S."/>
            <person name="Pandey M."/>
            <person name="Agarwal S."/>
            <person name="Srivastava S."/>
            <person name="Singh M."/>
            <person name="Sahoo L."/>
            <person name="Jayasankar P."/>
            <person name="Meher P.K."/>
            <person name="Koringa P.G."/>
            <person name="Iquebal M.A."/>
            <person name="Das S.P."/>
            <person name="Bit A."/>
            <person name="Patnaik S."/>
            <person name="Patel N."/>
            <person name="Shah T.M."/>
            <person name="Hinsu A."/>
            <person name="Jena J.K."/>
        </authorList>
    </citation>
    <scope>NUCLEOTIDE SEQUENCE</scope>
    <source>
        <strain evidence="2">CIFAMagur01</strain>
        <tissue evidence="2">Testis</tissue>
    </source>
</reference>
<gene>
    <name evidence="2" type="ORF">DAT39_022171</name>
</gene>
<proteinExistence type="predicted"/>
<feature type="region of interest" description="Disordered" evidence="1">
    <location>
        <begin position="23"/>
        <end position="50"/>
    </location>
</feature>
<sequence length="50" mass="5568">VHQPLHESEDREEGSVPLQCSSYHLTADSGKGEEGEGQDVRIRSWADFTP</sequence>
<accession>A0A8J4T464</accession>
<dbReference type="Proteomes" id="UP000727407">
    <property type="component" value="Unassembled WGS sequence"/>
</dbReference>
<dbReference type="AlphaFoldDB" id="A0A8J4T464"/>
<evidence type="ECO:0000313" key="3">
    <source>
        <dbReference type="Proteomes" id="UP000727407"/>
    </source>
</evidence>
<feature type="non-terminal residue" evidence="2">
    <location>
        <position position="1"/>
    </location>
</feature>
<evidence type="ECO:0000256" key="1">
    <source>
        <dbReference type="SAM" id="MobiDB-lite"/>
    </source>
</evidence>
<comment type="caution">
    <text evidence="2">The sequence shown here is derived from an EMBL/GenBank/DDBJ whole genome shotgun (WGS) entry which is preliminary data.</text>
</comment>